<dbReference type="InterPro" id="IPR050297">
    <property type="entry name" value="LipidA_mod_glycosyltrf_83"/>
</dbReference>
<dbReference type="InterPro" id="IPR038731">
    <property type="entry name" value="RgtA/B/C-like"/>
</dbReference>
<feature type="transmembrane region" description="Helical" evidence="8">
    <location>
        <begin position="20"/>
        <end position="36"/>
    </location>
</feature>
<evidence type="ECO:0000259" key="9">
    <source>
        <dbReference type="Pfam" id="PF13231"/>
    </source>
</evidence>
<evidence type="ECO:0000256" key="5">
    <source>
        <dbReference type="ARBA" id="ARBA00022692"/>
    </source>
</evidence>
<evidence type="ECO:0000256" key="7">
    <source>
        <dbReference type="ARBA" id="ARBA00023136"/>
    </source>
</evidence>
<keyword evidence="3" id="KW-0328">Glycosyltransferase</keyword>
<feature type="transmembrane region" description="Helical" evidence="8">
    <location>
        <begin position="312"/>
        <end position="331"/>
    </location>
</feature>
<dbReference type="PATRIC" id="fig|1703780.3.peg.2766"/>
<evidence type="ECO:0000313" key="11">
    <source>
        <dbReference type="Proteomes" id="UP000051096"/>
    </source>
</evidence>
<feature type="transmembrane region" description="Helical" evidence="8">
    <location>
        <begin position="171"/>
        <end position="202"/>
    </location>
</feature>
<feature type="transmembrane region" description="Helical" evidence="8">
    <location>
        <begin position="125"/>
        <end position="141"/>
    </location>
</feature>
<accession>A0A0S8GGP4</accession>
<evidence type="ECO:0000256" key="4">
    <source>
        <dbReference type="ARBA" id="ARBA00022679"/>
    </source>
</evidence>
<keyword evidence="7 8" id="KW-0472">Membrane</keyword>
<dbReference type="Proteomes" id="UP000051096">
    <property type="component" value="Unassembled WGS sequence"/>
</dbReference>
<dbReference type="GO" id="GO:0009103">
    <property type="term" value="P:lipopolysaccharide biosynthetic process"/>
    <property type="evidence" value="ECO:0007669"/>
    <property type="project" value="UniProtKB-ARBA"/>
</dbReference>
<protein>
    <recommendedName>
        <fullName evidence="9">Glycosyltransferase RgtA/B/C/D-like domain-containing protein</fullName>
    </recommendedName>
</protein>
<reference evidence="10 11" key="1">
    <citation type="journal article" date="2015" name="Microbiome">
        <title>Genomic resolution of linkages in carbon, nitrogen, and sulfur cycling among widespread estuary sediment bacteria.</title>
        <authorList>
            <person name="Baker B.J."/>
            <person name="Lazar C.S."/>
            <person name="Teske A.P."/>
            <person name="Dick G.J."/>
        </authorList>
    </citation>
    <scope>NUCLEOTIDE SEQUENCE [LARGE SCALE GENOMIC DNA]</scope>
    <source>
        <strain evidence="10">SM23_60</strain>
    </source>
</reference>
<feature type="domain" description="Glycosyltransferase RgtA/B/C/D-like" evidence="9">
    <location>
        <begin position="77"/>
        <end position="220"/>
    </location>
</feature>
<feature type="transmembrane region" description="Helical" evidence="8">
    <location>
        <begin position="88"/>
        <end position="113"/>
    </location>
</feature>
<evidence type="ECO:0000256" key="6">
    <source>
        <dbReference type="ARBA" id="ARBA00022989"/>
    </source>
</evidence>
<dbReference type="PANTHER" id="PTHR33908">
    <property type="entry name" value="MANNOSYLTRANSFERASE YKCB-RELATED"/>
    <property type="match status" value="1"/>
</dbReference>
<dbReference type="GO" id="GO:0016763">
    <property type="term" value="F:pentosyltransferase activity"/>
    <property type="evidence" value="ECO:0007669"/>
    <property type="project" value="TreeGrafter"/>
</dbReference>
<keyword evidence="2" id="KW-1003">Cell membrane</keyword>
<evidence type="ECO:0000256" key="2">
    <source>
        <dbReference type="ARBA" id="ARBA00022475"/>
    </source>
</evidence>
<comment type="subcellular location">
    <subcellularLocation>
        <location evidence="1">Cell membrane</location>
        <topology evidence="1">Multi-pass membrane protein</topology>
    </subcellularLocation>
</comment>
<evidence type="ECO:0000256" key="8">
    <source>
        <dbReference type="SAM" id="Phobius"/>
    </source>
</evidence>
<evidence type="ECO:0000313" key="10">
    <source>
        <dbReference type="EMBL" id="KPK71920.1"/>
    </source>
</evidence>
<comment type="caution">
    <text evidence="10">The sequence shown here is derived from an EMBL/GenBank/DDBJ whole genome shotgun (WGS) entry which is preliminary data.</text>
</comment>
<feature type="transmembrane region" description="Helical" evidence="8">
    <location>
        <begin position="209"/>
        <end position="226"/>
    </location>
</feature>
<dbReference type="Pfam" id="PF13231">
    <property type="entry name" value="PMT_2"/>
    <property type="match status" value="1"/>
</dbReference>
<evidence type="ECO:0000256" key="3">
    <source>
        <dbReference type="ARBA" id="ARBA00022676"/>
    </source>
</evidence>
<keyword evidence="6 8" id="KW-1133">Transmembrane helix</keyword>
<sequence>MCARKRVVIIATSCIQKNWLLILFLFAYVVLSLMFFNPRLFTGGDNASYIILAESIVSGKGYRDIHLPDEPPHTKYPFGFPLLLSLPMFLFGSNYIMLKFFVLVTGVGSIFFLHKIGEMLLGKEVMLLMPLYLSLPVLLAYNSRILSEVPFICVSLGAIYFFMKAQDGGALFYYISFVFAGYAFLTRTAGISLVAAMMLFLLRKRQYKYFVVFLIVFGFMVVPWFIRNARIPHERSYIEELVAKDPYQPLLGRASIIDFALRVWRNICFYSTKVIPKTMLFVITSEIALLFAGLGLLVFIAIGFVRRLQKVTVIELYFVFTVCILLLWPDVWSSDRFLLPIVWVLSVYVIVSVCWLAKKIKLAVLSYVLIATVAMLNAYIIGINAKQMFTIRERFIAGDRYAGYRDDWRHYFHVIEAVKSYVPKDKVVMARKPEFVYVVAGNKSFRYPFTEDRKTVKQAIQQSDYIIIDRFYELGASTEHYLMPALLETPYELIYRTEEPVFALVRVIR</sequence>
<dbReference type="EMBL" id="LJUO01000048">
    <property type="protein sequence ID" value="KPK71920.1"/>
    <property type="molecule type" value="Genomic_DNA"/>
</dbReference>
<name>A0A0S8GGP4_UNCW3</name>
<gene>
    <name evidence="10" type="ORF">AMJ87_06230</name>
</gene>
<dbReference type="PANTHER" id="PTHR33908:SF11">
    <property type="entry name" value="MEMBRANE PROTEIN"/>
    <property type="match status" value="1"/>
</dbReference>
<feature type="transmembrane region" description="Helical" evidence="8">
    <location>
        <begin position="364"/>
        <end position="382"/>
    </location>
</feature>
<keyword evidence="5 8" id="KW-0812">Transmembrane</keyword>
<organism evidence="10 11">
    <name type="scientific">candidate division WOR_3 bacterium SM23_60</name>
    <dbReference type="NCBI Taxonomy" id="1703780"/>
    <lineage>
        <taxon>Bacteria</taxon>
        <taxon>Bacteria division WOR-3</taxon>
    </lineage>
</organism>
<evidence type="ECO:0000256" key="1">
    <source>
        <dbReference type="ARBA" id="ARBA00004651"/>
    </source>
</evidence>
<keyword evidence="4" id="KW-0808">Transferase</keyword>
<feature type="transmembrane region" description="Helical" evidence="8">
    <location>
        <begin position="279"/>
        <end position="305"/>
    </location>
</feature>
<dbReference type="GO" id="GO:0005886">
    <property type="term" value="C:plasma membrane"/>
    <property type="evidence" value="ECO:0007669"/>
    <property type="project" value="UniProtKB-SubCell"/>
</dbReference>
<dbReference type="AlphaFoldDB" id="A0A0S8GGP4"/>
<proteinExistence type="predicted"/>
<feature type="transmembrane region" description="Helical" evidence="8">
    <location>
        <begin position="337"/>
        <end position="357"/>
    </location>
</feature>